<dbReference type="Proteomes" id="UP000199473">
    <property type="component" value="Unassembled WGS sequence"/>
</dbReference>
<dbReference type="SUPFAM" id="SSF51445">
    <property type="entry name" value="(Trans)glycosidases"/>
    <property type="match status" value="1"/>
</dbReference>
<keyword evidence="5" id="KW-0378">Hydrolase</keyword>
<dbReference type="InterPro" id="IPR001919">
    <property type="entry name" value="CBD2"/>
</dbReference>
<dbReference type="GO" id="GO:0016020">
    <property type="term" value="C:membrane"/>
    <property type="evidence" value="ECO:0007669"/>
    <property type="project" value="InterPro"/>
</dbReference>
<keyword evidence="9" id="KW-0326">Glycosidase</keyword>
<keyword evidence="6" id="KW-0106">Calcium</keyword>
<dbReference type="AlphaFoldDB" id="A0A1I3Z7W2"/>
<dbReference type="InterPro" id="IPR003644">
    <property type="entry name" value="Calx_beta"/>
</dbReference>
<dbReference type="Gene3D" id="3.20.20.80">
    <property type="entry name" value="Glycosidases"/>
    <property type="match status" value="1"/>
</dbReference>
<dbReference type="SUPFAM" id="SSF49384">
    <property type="entry name" value="Carbohydrate-binding domain"/>
    <property type="match status" value="1"/>
</dbReference>
<evidence type="ECO:0000313" key="12">
    <source>
        <dbReference type="EMBL" id="SFK40113.1"/>
    </source>
</evidence>
<organism evidence="12 13">
    <name type="scientific">Falsiroseomonas stagni DSM 19981</name>
    <dbReference type="NCBI Taxonomy" id="1123062"/>
    <lineage>
        <taxon>Bacteria</taxon>
        <taxon>Pseudomonadati</taxon>
        <taxon>Pseudomonadota</taxon>
        <taxon>Alphaproteobacteria</taxon>
        <taxon>Acetobacterales</taxon>
        <taxon>Roseomonadaceae</taxon>
        <taxon>Falsiroseomonas</taxon>
    </lineage>
</organism>
<comment type="catalytic activity">
    <reaction evidence="1">
        <text>Endohydrolysis of (1-&gt;4)-beta-D-glucosidic linkages in cellulose, lichenin and cereal beta-D-glucans.</text>
        <dbReference type="EC" id="3.2.1.4"/>
    </reaction>
</comment>
<evidence type="ECO:0000256" key="3">
    <source>
        <dbReference type="ARBA" id="ARBA00022729"/>
    </source>
</evidence>
<dbReference type="InterPro" id="IPR038081">
    <property type="entry name" value="CalX-like_sf"/>
</dbReference>
<dbReference type="Pfam" id="PF00553">
    <property type="entry name" value="CBM_2"/>
    <property type="match status" value="1"/>
</dbReference>
<dbReference type="InterPro" id="IPR008965">
    <property type="entry name" value="CBM2/CBM3_carb-bd_dom_sf"/>
</dbReference>
<evidence type="ECO:0000256" key="7">
    <source>
        <dbReference type="ARBA" id="ARBA00023001"/>
    </source>
</evidence>
<keyword evidence="7" id="KW-0136">Cellulose degradation</keyword>
<dbReference type="SUPFAM" id="SSF141072">
    <property type="entry name" value="CalX-like"/>
    <property type="match status" value="3"/>
</dbReference>
<feature type="domain" description="CBM2" evidence="11">
    <location>
        <begin position="1"/>
        <end position="102"/>
    </location>
</feature>
<keyword evidence="8" id="KW-0119">Carbohydrate metabolism</keyword>
<dbReference type="Gene3D" id="2.60.40.290">
    <property type="match status" value="1"/>
</dbReference>
<dbReference type="EC" id="3.2.1.4" evidence="2"/>
<dbReference type="Pfam" id="PF03160">
    <property type="entry name" value="Calx-beta"/>
    <property type="match status" value="2"/>
</dbReference>
<proteinExistence type="predicted"/>
<dbReference type="Gene3D" id="2.60.40.2030">
    <property type="match status" value="3"/>
</dbReference>
<accession>A0A1I3Z7W2</accession>
<dbReference type="InterPro" id="IPR017853">
    <property type="entry name" value="GH"/>
</dbReference>
<dbReference type="GO" id="GO:0007154">
    <property type="term" value="P:cell communication"/>
    <property type="evidence" value="ECO:0007669"/>
    <property type="project" value="InterPro"/>
</dbReference>
<dbReference type="OrthoDB" id="1153097at2"/>
<keyword evidence="10" id="KW-0624">Polysaccharide degradation</keyword>
<sequence length="815" mass="86056">MPTQFSVTRSSEWSTGFVAQVTMRPEATLNGWTLRFDAGFSIVNIWGAEIVSFLDGVYTIRNASWNATGWNGEIGFGFQAATTGPEPDPSRFTLAAPGAVALPPPPVVVLPTVSVGDVLAWEHDGAARFVLTLSKASATPVTVTFATANDTALARSDYRAATGSITFAAGETSKVVSVGLVDNATREQAERFLLNLTGATGATIADGQGIATIEDDDIARFSVADASVTEGNAGTRVMTFAVSLSKAQDVVVSTRFQTADGPALAGSDYVARSGTLSFQPGELSKTIRITINGDTQVEADESFLLRLTNPVRAAYSDAEATGTIINNDLPRITVADAAAVVEGDPFAGLAPPEGVLSTRGGSIVDAQGNAVQLAAVNWFGLETSTFSPHGLGTRNWRDMMDQILETGFNAIRLPFSAQAVQEGGTPNGINWNLNPDLVGLTPLQIMDRIVDYAGEIGLRIILDHHRSAAGNGANGNGLWYDGRFTEARCIDMWEDLAVRYRGSAVVGADLHNEPHNVAWNAWAGAAERAGNAVLAANPDWLVLVEGVGDHNGSYYWWGGNLMGAAERPVQLNVANKLVYSPHDYPNSVYAQPFFQGPDFPANLPGLFDKMWGYLWREGTAPVLMGEFGSRLVDPKDQAWADKLIAYLSGDVDADGDKDIAGPAASFAWWSWNPNSGDTGGILADDWETVLTTKTDRLAPIMPGVAEAPAEAVFLVSLSQAAAAPVSVNWRTRPGTAAESDFVAATGVLTFAPGETVKRIAVALRPDEAGEGTETFELELSQARGATIGDGIGVATILDDDAGVAAARLAASDWAL</sequence>
<evidence type="ECO:0000256" key="10">
    <source>
        <dbReference type="ARBA" id="ARBA00023326"/>
    </source>
</evidence>
<evidence type="ECO:0000256" key="4">
    <source>
        <dbReference type="ARBA" id="ARBA00022737"/>
    </source>
</evidence>
<keyword evidence="13" id="KW-1185">Reference proteome</keyword>
<protein>
    <recommendedName>
        <fullName evidence="2">cellulase</fullName>
        <ecNumber evidence="2">3.2.1.4</ecNumber>
    </recommendedName>
</protein>
<evidence type="ECO:0000256" key="6">
    <source>
        <dbReference type="ARBA" id="ARBA00022837"/>
    </source>
</evidence>
<dbReference type="GO" id="GO:0008810">
    <property type="term" value="F:cellulase activity"/>
    <property type="evidence" value="ECO:0007669"/>
    <property type="project" value="UniProtKB-EC"/>
</dbReference>
<dbReference type="InterPro" id="IPR001547">
    <property type="entry name" value="Glyco_hydro_5"/>
</dbReference>
<evidence type="ECO:0000256" key="1">
    <source>
        <dbReference type="ARBA" id="ARBA00000966"/>
    </source>
</evidence>
<dbReference type="GO" id="GO:0030245">
    <property type="term" value="P:cellulose catabolic process"/>
    <property type="evidence" value="ECO:0007669"/>
    <property type="project" value="UniProtKB-KW"/>
</dbReference>
<evidence type="ECO:0000259" key="11">
    <source>
        <dbReference type="PROSITE" id="PS51173"/>
    </source>
</evidence>
<keyword evidence="4" id="KW-0677">Repeat</keyword>
<dbReference type="Pfam" id="PF00150">
    <property type="entry name" value="Cellulase"/>
    <property type="match status" value="1"/>
</dbReference>
<name>A0A1I3Z7W2_9PROT</name>
<evidence type="ECO:0000313" key="13">
    <source>
        <dbReference type="Proteomes" id="UP000199473"/>
    </source>
</evidence>
<dbReference type="PROSITE" id="PS51173">
    <property type="entry name" value="CBM2"/>
    <property type="match status" value="1"/>
</dbReference>
<dbReference type="InterPro" id="IPR018087">
    <property type="entry name" value="Glyco_hydro_5_CS"/>
</dbReference>
<reference evidence="12 13" key="1">
    <citation type="submission" date="2016-10" db="EMBL/GenBank/DDBJ databases">
        <authorList>
            <person name="de Groot N.N."/>
        </authorList>
    </citation>
    <scope>NUCLEOTIDE SEQUENCE [LARGE SCALE GENOMIC DNA]</scope>
    <source>
        <strain evidence="12 13">DSM 19981</strain>
    </source>
</reference>
<keyword evidence="3" id="KW-0732">Signal</keyword>
<dbReference type="SMART" id="SM00637">
    <property type="entry name" value="CBD_II"/>
    <property type="match status" value="1"/>
</dbReference>
<dbReference type="PANTHER" id="PTHR35923">
    <property type="entry name" value="MAJOR EXTRACELLULAR ENDOGLUCANASE"/>
    <property type="match status" value="1"/>
</dbReference>
<gene>
    <name evidence="12" type="ORF">SAMN02745775_102265</name>
</gene>
<dbReference type="PANTHER" id="PTHR35923:SF2">
    <property type="entry name" value="ENDOGLUCANASE"/>
    <property type="match status" value="1"/>
</dbReference>
<dbReference type="SMART" id="SM00237">
    <property type="entry name" value="Calx_beta"/>
    <property type="match status" value="3"/>
</dbReference>
<evidence type="ECO:0000256" key="9">
    <source>
        <dbReference type="ARBA" id="ARBA00023295"/>
    </source>
</evidence>
<dbReference type="RefSeq" id="WP_092958215.1">
    <property type="nucleotide sequence ID" value="NZ_FOSQ01000002.1"/>
</dbReference>
<dbReference type="PROSITE" id="PS00659">
    <property type="entry name" value="GLYCOSYL_HYDROL_F5"/>
    <property type="match status" value="1"/>
</dbReference>
<evidence type="ECO:0000256" key="8">
    <source>
        <dbReference type="ARBA" id="ARBA00023277"/>
    </source>
</evidence>
<evidence type="ECO:0000256" key="2">
    <source>
        <dbReference type="ARBA" id="ARBA00012601"/>
    </source>
</evidence>
<dbReference type="InterPro" id="IPR012291">
    <property type="entry name" value="CBM2_carb-bd_dom_sf"/>
</dbReference>
<evidence type="ECO:0000256" key="5">
    <source>
        <dbReference type="ARBA" id="ARBA00022801"/>
    </source>
</evidence>
<dbReference type="EMBL" id="FOSQ01000002">
    <property type="protein sequence ID" value="SFK40113.1"/>
    <property type="molecule type" value="Genomic_DNA"/>
</dbReference>
<dbReference type="GO" id="GO:0030247">
    <property type="term" value="F:polysaccharide binding"/>
    <property type="evidence" value="ECO:0007669"/>
    <property type="project" value="UniProtKB-UniRule"/>
</dbReference>
<dbReference type="STRING" id="1123062.SAMN02745775_102265"/>